<proteinExistence type="predicted"/>
<dbReference type="AlphaFoldDB" id="A0A1X9PW20"/>
<dbReference type="InterPro" id="IPR000595">
    <property type="entry name" value="cNMP-bd_dom"/>
</dbReference>
<reference evidence="6" key="1">
    <citation type="submission" date="2017-03" db="EMBL/GenBank/DDBJ databases">
        <title>The new red algal subphylum Proteorhodophytina comprises the largest and most divergent plastid genomes known.</title>
        <authorList>
            <person name="Munoz-Gomez S.A."/>
            <person name="Mejia-Franco F.G."/>
            <person name="Durnin K."/>
            <person name="Morgan C."/>
            <person name="Grisdale C.J."/>
            <person name="Archibald J.M."/>
            <person name="Slamovits C.H."/>
        </authorList>
    </citation>
    <scope>NUCLEOTIDE SEQUENCE</scope>
    <source>
        <strain evidence="6">UTEX LB2060</strain>
    </source>
</reference>
<geneLocation type="chloroplast" evidence="6"/>
<dbReference type="SUPFAM" id="SSF46785">
    <property type="entry name" value="Winged helix' DNA-binding domain"/>
    <property type="match status" value="1"/>
</dbReference>
<dbReference type="InterPro" id="IPR036388">
    <property type="entry name" value="WH-like_DNA-bd_sf"/>
</dbReference>
<organism evidence="6">
    <name type="scientific">Flintiella sanguinaria</name>
    <dbReference type="NCBI Taxonomy" id="101926"/>
    <lineage>
        <taxon>Eukaryota</taxon>
        <taxon>Rhodophyta</taxon>
        <taxon>Bangiophyceae</taxon>
        <taxon>Porphyridiales</taxon>
        <taxon>Porphyridiaceae</taxon>
        <taxon>Flintiella</taxon>
    </lineage>
</organism>
<dbReference type="InterPro" id="IPR018490">
    <property type="entry name" value="cNMP-bd_dom_sf"/>
</dbReference>
<evidence type="ECO:0000259" key="5">
    <source>
        <dbReference type="PROSITE" id="PS51063"/>
    </source>
</evidence>
<evidence type="ECO:0000313" key="6">
    <source>
        <dbReference type="EMBL" id="ARO91123.1"/>
    </source>
</evidence>
<keyword evidence="3" id="KW-0804">Transcription</keyword>
<dbReference type="PRINTS" id="PR00034">
    <property type="entry name" value="HTHCRP"/>
</dbReference>
<dbReference type="PROSITE" id="PS51063">
    <property type="entry name" value="HTH_CRP_2"/>
    <property type="match status" value="1"/>
</dbReference>
<dbReference type="SUPFAM" id="SSF51206">
    <property type="entry name" value="cAMP-binding domain-like"/>
    <property type="match status" value="1"/>
</dbReference>
<evidence type="ECO:0000259" key="4">
    <source>
        <dbReference type="PROSITE" id="PS50042"/>
    </source>
</evidence>
<gene>
    <name evidence="6" type="primary">ntcA</name>
</gene>
<dbReference type="PROSITE" id="PS00042">
    <property type="entry name" value="HTH_CRP_1"/>
    <property type="match status" value="1"/>
</dbReference>
<dbReference type="Pfam" id="PF13545">
    <property type="entry name" value="HTH_Crp_2"/>
    <property type="match status" value="1"/>
</dbReference>
<sequence>MRCIIVYKNIRKKRMKIFACEHIFLNKGDKIIMDSYLIVDYYFILDGIVQVKKIYNKKISTTLVFLGKNDSFGFKRQNKFYYVAKALNPTNLLVRNFSFSELKNKLKIENIVEIFAHREISKRVIVFILILCKQFGRNISSGILIDLELSHADIASIIGSTRSTITRILKKLKEKNLINSYSKRIIVFNPIFLSYLLI</sequence>
<dbReference type="CDD" id="cd00092">
    <property type="entry name" value="HTH_CRP"/>
    <property type="match status" value="1"/>
</dbReference>
<dbReference type="Gene3D" id="1.10.10.10">
    <property type="entry name" value="Winged helix-like DNA-binding domain superfamily/Winged helix DNA-binding domain"/>
    <property type="match status" value="1"/>
</dbReference>
<dbReference type="GO" id="GO:0003700">
    <property type="term" value="F:DNA-binding transcription factor activity"/>
    <property type="evidence" value="ECO:0007669"/>
    <property type="project" value="InterPro"/>
</dbReference>
<dbReference type="EMBL" id="KY709211">
    <property type="protein sequence ID" value="ARO91123.1"/>
    <property type="molecule type" value="Genomic_DNA"/>
</dbReference>
<keyword evidence="6" id="KW-0150">Chloroplast</keyword>
<evidence type="ECO:0000256" key="1">
    <source>
        <dbReference type="ARBA" id="ARBA00023015"/>
    </source>
</evidence>
<evidence type="ECO:0000256" key="2">
    <source>
        <dbReference type="ARBA" id="ARBA00023125"/>
    </source>
</evidence>
<dbReference type="InterPro" id="IPR012318">
    <property type="entry name" value="HTH_CRP"/>
</dbReference>
<name>A0A1X9PW20_9RHOD</name>
<dbReference type="InterPro" id="IPR018335">
    <property type="entry name" value="Tscrpt_reg_HTH_Crp-type_CS"/>
</dbReference>
<accession>A0A1X9PW20</accession>
<dbReference type="PROSITE" id="PS50042">
    <property type="entry name" value="CNMP_BINDING_3"/>
    <property type="match status" value="1"/>
</dbReference>
<feature type="domain" description="Cyclic nucleotide-binding" evidence="4">
    <location>
        <begin position="24"/>
        <end position="73"/>
    </location>
</feature>
<protein>
    <submittedName>
        <fullName evidence="6">Global nitrogen transcriptional regulator</fullName>
    </submittedName>
</protein>
<dbReference type="GO" id="GO:0003677">
    <property type="term" value="F:DNA binding"/>
    <property type="evidence" value="ECO:0007669"/>
    <property type="project" value="UniProtKB-KW"/>
</dbReference>
<dbReference type="SMART" id="SM00419">
    <property type="entry name" value="HTH_CRP"/>
    <property type="match status" value="1"/>
</dbReference>
<keyword evidence="1" id="KW-0805">Transcription regulation</keyword>
<dbReference type="InterPro" id="IPR036390">
    <property type="entry name" value="WH_DNA-bd_sf"/>
</dbReference>
<feature type="domain" description="HTH crp-type" evidence="5">
    <location>
        <begin position="118"/>
        <end position="191"/>
    </location>
</feature>
<keyword evidence="2" id="KW-0238">DNA-binding</keyword>
<evidence type="ECO:0000256" key="3">
    <source>
        <dbReference type="ARBA" id="ARBA00023163"/>
    </source>
</evidence>
<keyword evidence="6" id="KW-0934">Plastid</keyword>